<dbReference type="GO" id="GO:0016020">
    <property type="term" value="C:membrane"/>
    <property type="evidence" value="ECO:0007669"/>
    <property type="project" value="InterPro"/>
</dbReference>
<feature type="transmembrane region" description="Helical" evidence="1">
    <location>
        <begin position="155"/>
        <end position="179"/>
    </location>
</feature>
<dbReference type="InterPro" id="IPR037185">
    <property type="entry name" value="EmrE-like"/>
</dbReference>
<dbReference type="EMBL" id="NEXJ01000075">
    <property type="protein sequence ID" value="PSN90630.1"/>
    <property type="molecule type" value="Genomic_DNA"/>
</dbReference>
<evidence type="ECO:0000313" key="4">
    <source>
        <dbReference type="Proteomes" id="UP000240490"/>
    </source>
</evidence>
<name>A0A2R6AW73_9ARCH</name>
<feature type="transmembrane region" description="Helical" evidence="1">
    <location>
        <begin position="70"/>
        <end position="90"/>
    </location>
</feature>
<dbReference type="SUPFAM" id="SSF103481">
    <property type="entry name" value="Multidrug resistance efflux transporter EmrE"/>
    <property type="match status" value="2"/>
</dbReference>
<feature type="transmembrane region" description="Helical" evidence="1">
    <location>
        <begin position="36"/>
        <end position="64"/>
    </location>
</feature>
<keyword evidence="1" id="KW-0472">Membrane</keyword>
<feature type="transmembrane region" description="Helical" evidence="1">
    <location>
        <begin position="275"/>
        <end position="296"/>
    </location>
</feature>
<feature type="transmembrane region" description="Helical" evidence="1">
    <location>
        <begin position="185"/>
        <end position="204"/>
    </location>
</feature>
<comment type="caution">
    <text evidence="3">The sequence shown here is derived from an EMBL/GenBank/DDBJ whole genome shotgun (WGS) entry which is preliminary data.</text>
</comment>
<proteinExistence type="predicted"/>
<feature type="transmembrane region" description="Helical" evidence="1">
    <location>
        <begin position="216"/>
        <end position="237"/>
    </location>
</feature>
<keyword evidence="1" id="KW-1133">Transmembrane helix</keyword>
<dbReference type="InterPro" id="IPR000620">
    <property type="entry name" value="EamA_dom"/>
</dbReference>
<dbReference type="Proteomes" id="UP000240490">
    <property type="component" value="Unassembled WGS sequence"/>
</dbReference>
<accession>A0A2R6AW73</accession>
<evidence type="ECO:0000256" key="1">
    <source>
        <dbReference type="SAM" id="Phobius"/>
    </source>
</evidence>
<reference evidence="3 4" key="1">
    <citation type="submission" date="2017-04" db="EMBL/GenBank/DDBJ databases">
        <title>Novel microbial lineages endemic to geothermal iron-oxide mats fill important gaps in the evolutionary history of Archaea.</title>
        <authorList>
            <person name="Jay Z.J."/>
            <person name="Beam J.P."/>
            <person name="Dlakic M."/>
            <person name="Rusch D.B."/>
            <person name="Kozubal M.A."/>
            <person name="Inskeep W.P."/>
        </authorList>
    </citation>
    <scope>NUCLEOTIDE SEQUENCE [LARGE SCALE GENOMIC DNA]</scope>
    <source>
        <strain evidence="3">ECH_B_SAG-M15</strain>
    </source>
</reference>
<sequence>MGSYELGVAFASFSVLSTAGNRILLSKPLTQVDSRFASYVASLVGVALLLIVDITVGEISYILSAPSWELILFCAVGVLNSGVSRLLLYIAIRHLGANQAEILQSTTTLFAFLFAATLLHEGISATVVGGGVLIVAGSLMVEARLSADNRRGNPTVGVVSALLSSLVFALVLILVKAGLLTGYPYISAAAISSIAALGFNTLLYNPKKLASDIASTPKNIIASIAGASGLIALSQVFRFGAFSYASAVVVSAIISTSPALVVLLNHAAYNKSEIVSLKTIISVVLVVVGGIIVSHYEIS</sequence>
<organism evidence="3 4">
    <name type="scientific">Candidatus Marsarchaeota G2 archaeon ECH_B_SAG-M15</name>
    <dbReference type="NCBI Taxonomy" id="1978162"/>
    <lineage>
        <taxon>Archaea</taxon>
        <taxon>Candidatus Marsarchaeota</taxon>
        <taxon>Candidatus Marsarchaeota group 2</taxon>
    </lineage>
</organism>
<feature type="domain" description="EamA" evidence="2">
    <location>
        <begin position="6"/>
        <end position="141"/>
    </location>
</feature>
<feature type="transmembrane region" description="Helical" evidence="1">
    <location>
        <begin position="6"/>
        <end position="24"/>
    </location>
</feature>
<evidence type="ECO:0000313" key="3">
    <source>
        <dbReference type="EMBL" id="PSN90630.1"/>
    </source>
</evidence>
<feature type="transmembrane region" description="Helical" evidence="1">
    <location>
        <begin position="243"/>
        <end position="263"/>
    </location>
</feature>
<evidence type="ECO:0000259" key="2">
    <source>
        <dbReference type="Pfam" id="PF00892"/>
    </source>
</evidence>
<keyword evidence="1" id="KW-0812">Transmembrane</keyword>
<dbReference type="AlphaFoldDB" id="A0A2R6AW73"/>
<protein>
    <recommendedName>
        <fullName evidence="2">EamA domain-containing protein</fullName>
    </recommendedName>
</protein>
<dbReference type="Pfam" id="PF00892">
    <property type="entry name" value="EamA"/>
    <property type="match status" value="1"/>
</dbReference>
<gene>
    <name evidence="3" type="ORF">B9Q08_04265</name>
</gene>